<evidence type="ECO:0000313" key="2">
    <source>
        <dbReference type="EMBL" id="MPN60028.1"/>
    </source>
</evidence>
<dbReference type="EMBL" id="VSSQ01134744">
    <property type="protein sequence ID" value="MPN60028.1"/>
    <property type="molecule type" value="Genomic_DNA"/>
</dbReference>
<protein>
    <recommendedName>
        <fullName evidence="1">Flavodoxin-like fold domain-containing protein</fullName>
    </recommendedName>
</protein>
<feature type="domain" description="Flavodoxin-like fold" evidence="1">
    <location>
        <begin position="2"/>
        <end position="105"/>
    </location>
</feature>
<dbReference type="Gene3D" id="3.40.50.360">
    <property type="match status" value="1"/>
</dbReference>
<gene>
    <name evidence="2" type="ORF">SDC9_207751</name>
</gene>
<dbReference type="InterPro" id="IPR029039">
    <property type="entry name" value="Flavoprotein-like_sf"/>
</dbReference>
<dbReference type="SUPFAM" id="SSF52218">
    <property type="entry name" value="Flavoproteins"/>
    <property type="match status" value="1"/>
</dbReference>
<reference evidence="2" key="1">
    <citation type="submission" date="2019-08" db="EMBL/GenBank/DDBJ databases">
        <authorList>
            <person name="Kucharzyk K."/>
            <person name="Murdoch R.W."/>
            <person name="Higgins S."/>
            <person name="Loffler F."/>
        </authorList>
    </citation>
    <scope>NUCLEOTIDE SEQUENCE</scope>
</reference>
<evidence type="ECO:0000259" key="1">
    <source>
        <dbReference type="Pfam" id="PF02525"/>
    </source>
</evidence>
<comment type="caution">
    <text evidence="2">The sequence shown here is derived from an EMBL/GenBank/DDBJ whole genome shotgun (WGS) entry which is preliminary data.</text>
</comment>
<dbReference type="Pfam" id="PF02525">
    <property type="entry name" value="Flavodoxin_2"/>
    <property type="match status" value="1"/>
</dbReference>
<accession>A0A645J8M0</accession>
<dbReference type="InterPro" id="IPR003680">
    <property type="entry name" value="Flavodoxin_fold"/>
</dbReference>
<proteinExistence type="predicted"/>
<dbReference type="AlphaFoldDB" id="A0A645J8M0"/>
<sequence>MLAAPTYWANVPAVVKNMFDRLVGTVIEAGSGYPQPRLAPKQQYLLLTACNAPFPVSWLTGQSGGTLRAMKTFFKYSGMKPMGCVAFAGAKDSAALPQHIQKKLENRWTQH</sequence>
<name>A0A645J8M0_9ZZZZ</name>
<organism evidence="2">
    <name type="scientific">bioreactor metagenome</name>
    <dbReference type="NCBI Taxonomy" id="1076179"/>
    <lineage>
        <taxon>unclassified sequences</taxon>
        <taxon>metagenomes</taxon>
        <taxon>ecological metagenomes</taxon>
    </lineage>
</organism>